<dbReference type="GeneID" id="27438870"/>
<gene>
    <name evidence="11" type="primary">COX3</name>
</gene>
<evidence type="ECO:0000256" key="2">
    <source>
        <dbReference type="ARBA" id="ARBA00010581"/>
    </source>
</evidence>
<evidence type="ECO:0000313" key="11">
    <source>
        <dbReference type="EMBL" id="AMZ79726.1"/>
    </source>
</evidence>
<evidence type="ECO:0000256" key="3">
    <source>
        <dbReference type="ARBA" id="ARBA00015944"/>
    </source>
</evidence>
<dbReference type="Gene3D" id="1.20.120.80">
    <property type="entry name" value="Cytochrome c oxidase, subunit III, four-helix bundle"/>
    <property type="match status" value="1"/>
</dbReference>
<evidence type="ECO:0000256" key="8">
    <source>
        <dbReference type="RuleBase" id="RU003375"/>
    </source>
</evidence>
<dbReference type="CDD" id="cd00386">
    <property type="entry name" value="Heme_Cu_Oxidase_III_like"/>
    <property type="match status" value="1"/>
</dbReference>
<evidence type="ECO:0000256" key="7">
    <source>
        <dbReference type="ARBA" id="ARBA00023136"/>
    </source>
</evidence>
<keyword evidence="6 9" id="KW-1133">Transmembrane helix</keyword>
<feature type="transmembrane region" description="Helical" evidence="9">
    <location>
        <begin position="148"/>
        <end position="178"/>
    </location>
</feature>
<dbReference type="InterPro" id="IPR024791">
    <property type="entry name" value="Cyt_c/ubiquinol_Oxase_su3"/>
</dbReference>
<comment type="function">
    <text evidence="8">Component of the cytochrome c oxidase, the last enzyme in the mitochondrial electron transport chain which drives oxidative phosphorylation. The respiratory chain contains 3 multisubunit complexes succinate dehydrogenase (complex II, CII), ubiquinol-cytochrome c oxidoreductase (cytochrome b-c1 complex, complex III, CIII) and cytochrome c oxidase (complex IV, CIV), that cooperate to transfer electrons derived from NADH and succinate to molecular oxygen, creating an electrochemical gradient over the inner membrane that drives transmembrane transport and the ATP synthase. Cytochrome c oxidase is the component of the respiratory chain that catalyzes the reduction of oxygen to water. Electrons originating from reduced cytochrome c in the intermembrane space (IMS) are transferred via the dinuclear copper A center (CU(A)) of subunit 2 and heme A of subunit 1 to the active site in subunit 1, a binuclear center (BNC) formed by heme A3 and copper B (CU(B)). The BNC reduces molecular oxygen to 2 water molecules using 4 electrons from cytochrome c in the IMS and 4 protons from the mitochondrial matrix.</text>
</comment>
<dbReference type="PANTHER" id="PTHR11403:SF7">
    <property type="entry name" value="CYTOCHROME C OXIDASE SUBUNIT 3"/>
    <property type="match status" value="1"/>
</dbReference>
<feature type="transmembrane region" description="Helical" evidence="9">
    <location>
        <begin position="12"/>
        <end position="42"/>
    </location>
</feature>
<organism evidence="11">
    <name type="scientific">Gyrodactylus kobayashii</name>
    <dbReference type="NCBI Taxonomy" id="89149"/>
    <lineage>
        <taxon>Eukaryota</taxon>
        <taxon>Metazoa</taxon>
        <taxon>Spiralia</taxon>
        <taxon>Lophotrochozoa</taxon>
        <taxon>Platyhelminthes</taxon>
        <taxon>Monogenea</taxon>
        <taxon>Monopisthocotylea</taxon>
        <taxon>Gyrodactylidea</taxon>
        <taxon>Gyrodactylidae</taxon>
        <taxon>Gyrodactylus</taxon>
    </lineage>
</organism>
<evidence type="ECO:0000259" key="10">
    <source>
        <dbReference type="PROSITE" id="PS50253"/>
    </source>
</evidence>
<dbReference type="GO" id="GO:0004129">
    <property type="term" value="F:cytochrome-c oxidase activity"/>
    <property type="evidence" value="ECO:0007669"/>
    <property type="project" value="InterPro"/>
</dbReference>
<name>A0A166A432_9PLAT</name>
<keyword evidence="7 9" id="KW-0472">Membrane</keyword>
<reference evidence="11" key="1">
    <citation type="submission" date="2015-11" db="EMBL/GenBank/DDBJ databases">
        <title>Complete mitochondrial genome of Gyrodactylus kobayashii.</title>
        <authorList>
            <person name="Zhang D."/>
            <person name="Li W.X."/>
            <person name="Zhou S."/>
            <person name="Zou H."/>
            <person name="Wang G.T."/>
        </authorList>
    </citation>
    <scope>NUCLEOTIDE SEQUENCE</scope>
</reference>
<evidence type="ECO:0000256" key="4">
    <source>
        <dbReference type="ARBA" id="ARBA00022692"/>
    </source>
</evidence>
<evidence type="ECO:0000256" key="9">
    <source>
        <dbReference type="SAM" id="Phobius"/>
    </source>
</evidence>
<feature type="transmembrane region" description="Helical" evidence="9">
    <location>
        <begin position="54"/>
        <end position="78"/>
    </location>
</feature>
<dbReference type="GO" id="GO:0019646">
    <property type="term" value="P:aerobic electron transport chain"/>
    <property type="evidence" value="ECO:0007669"/>
    <property type="project" value="InterPro"/>
</dbReference>
<dbReference type="RefSeq" id="YP_009251064.1">
    <property type="nucleotide sequence ID" value="NC_030050.1"/>
</dbReference>
<dbReference type="PROSITE" id="PS50253">
    <property type="entry name" value="COX3"/>
    <property type="match status" value="1"/>
</dbReference>
<dbReference type="EMBL" id="KU057942">
    <property type="protein sequence ID" value="AMZ79726.1"/>
    <property type="molecule type" value="Genomic_DNA"/>
</dbReference>
<dbReference type="SUPFAM" id="SSF81452">
    <property type="entry name" value="Cytochrome c oxidase subunit III-like"/>
    <property type="match status" value="1"/>
</dbReference>
<feature type="domain" description="Heme-copper oxidase subunit III family profile" evidence="10">
    <location>
        <begin position="1"/>
        <end position="212"/>
    </location>
</feature>
<keyword evidence="4 8" id="KW-0812">Transmembrane</keyword>
<evidence type="ECO:0000256" key="5">
    <source>
        <dbReference type="ARBA" id="ARBA00022967"/>
    </source>
</evidence>
<evidence type="ECO:0000256" key="6">
    <source>
        <dbReference type="ARBA" id="ARBA00022989"/>
    </source>
</evidence>
<comment type="similarity">
    <text evidence="2 8">Belongs to the cytochrome c oxidase subunit 3 family.</text>
</comment>
<dbReference type="InterPro" id="IPR000298">
    <property type="entry name" value="Cyt_c_oxidase-like_su3"/>
</dbReference>
<dbReference type="GO" id="GO:0016020">
    <property type="term" value="C:membrane"/>
    <property type="evidence" value="ECO:0007669"/>
    <property type="project" value="UniProtKB-SubCell"/>
</dbReference>
<sequence length="212" mass="24495">MNWASLYSSIIFSFMLIGLILWIPMLVLSGFVMTILGVVWFLKDSFTQSAHYLNGFFLFIMSEVLIFASLFVTCLWFRDINDINISEYNELPLLGSFLLLGSSVTATCYHLQMNLSSLHLVLTILLGVCFIILQGFEYDESVVNLFSSVYHASCFTTISLHFSHVLIGLFLLTGLLIYTPKVVKLYYSNLVIWYWHFVDYIWLLVYSVVYIF</sequence>
<dbReference type="AlphaFoldDB" id="A0A166A432"/>
<protein>
    <recommendedName>
        <fullName evidence="3 8">Cytochrome c oxidase subunit 3</fullName>
    </recommendedName>
</protein>
<keyword evidence="5" id="KW-1278">Translocase</keyword>
<dbReference type="CTD" id="4514"/>
<evidence type="ECO:0000256" key="1">
    <source>
        <dbReference type="ARBA" id="ARBA00004141"/>
    </source>
</evidence>
<feature type="transmembrane region" description="Helical" evidence="9">
    <location>
        <begin position="190"/>
        <end position="211"/>
    </location>
</feature>
<feature type="transmembrane region" description="Helical" evidence="9">
    <location>
        <begin position="118"/>
        <end position="136"/>
    </location>
</feature>
<accession>A0A166A432</accession>
<feature type="transmembrane region" description="Helical" evidence="9">
    <location>
        <begin position="93"/>
        <end position="111"/>
    </location>
</feature>
<keyword evidence="8 11" id="KW-0496">Mitochondrion</keyword>
<proteinExistence type="inferred from homology"/>
<dbReference type="Pfam" id="PF00510">
    <property type="entry name" value="COX3"/>
    <property type="match status" value="1"/>
</dbReference>
<dbReference type="InterPro" id="IPR035973">
    <property type="entry name" value="Cyt_c_oxidase_su3-like_sf"/>
</dbReference>
<dbReference type="InterPro" id="IPR013833">
    <property type="entry name" value="Cyt_c_oxidase_su3_a-hlx"/>
</dbReference>
<dbReference type="PANTHER" id="PTHR11403">
    <property type="entry name" value="CYTOCHROME C OXIDASE SUBUNIT III"/>
    <property type="match status" value="1"/>
</dbReference>
<geneLocation type="mitochondrion" evidence="11"/>
<comment type="subcellular location">
    <subcellularLocation>
        <location evidence="1">Membrane</location>
        <topology evidence="1">Multi-pass membrane protein</topology>
    </subcellularLocation>
</comment>